<dbReference type="NCBIfam" id="TIGR00077">
    <property type="entry name" value="lspA"/>
    <property type="match status" value="1"/>
</dbReference>
<keyword evidence="3 9" id="KW-0645">Protease</keyword>
<evidence type="ECO:0000256" key="7">
    <source>
        <dbReference type="ARBA" id="ARBA00022989"/>
    </source>
</evidence>
<name>A0ABT2I9W7_9SPHN</name>
<evidence type="ECO:0000313" key="12">
    <source>
        <dbReference type="Proteomes" id="UP001165583"/>
    </source>
</evidence>
<evidence type="ECO:0000256" key="5">
    <source>
        <dbReference type="ARBA" id="ARBA00022750"/>
    </source>
</evidence>
<dbReference type="EC" id="3.4.23.36" evidence="9"/>
<keyword evidence="5 9" id="KW-0064">Aspartyl protease</keyword>
<dbReference type="HAMAP" id="MF_00161">
    <property type="entry name" value="LspA"/>
    <property type="match status" value="1"/>
</dbReference>
<keyword evidence="8 9" id="KW-0472">Membrane</keyword>
<evidence type="ECO:0000256" key="8">
    <source>
        <dbReference type="ARBA" id="ARBA00023136"/>
    </source>
</evidence>
<evidence type="ECO:0000256" key="3">
    <source>
        <dbReference type="ARBA" id="ARBA00022670"/>
    </source>
</evidence>
<keyword evidence="6 9" id="KW-0378">Hydrolase</keyword>
<comment type="caution">
    <text evidence="11">The sequence shown here is derived from an EMBL/GenBank/DDBJ whole genome shotgun (WGS) entry which is preliminary data.</text>
</comment>
<comment type="caution">
    <text evidence="9">Lacks conserved residue(s) required for the propagation of feature annotation.</text>
</comment>
<dbReference type="PANTHER" id="PTHR33695">
    <property type="entry name" value="LIPOPROTEIN SIGNAL PEPTIDASE"/>
    <property type="match status" value="1"/>
</dbReference>
<evidence type="ECO:0000313" key="11">
    <source>
        <dbReference type="EMBL" id="MCT2401625.1"/>
    </source>
</evidence>
<organism evidence="11 12">
    <name type="scientific">Novosphingobium mangrovi</name>
    <name type="common">ex Huang et al. 2023</name>
    <dbReference type="NCBI Taxonomy" id="2976432"/>
    <lineage>
        <taxon>Bacteria</taxon>
        <taxon>Pseudomonadati</taxon>
        <taxon>Pseudomonadota</taxon>
        <taxon>Alphaproteobacteria</taxon>
        <taxon>Sphingomonadales</taxon>
        <taxon>Sphingomonadaceae</taxon>
        <taxon>Novosphingobium</taxon>
    </lineage>
</organism>
<keyword evidence="12" id="KW-1185">Reference proteome</keyword>
<evidence type="ECO:0000256" key="6">
    <source>
        <dbReference type="ARBA" id="ARBA00022801"/>
    </source>
</evidence>
<accession>A0ABT2I9W7</accession>
<evidence type="ECO:0000256" key="4">
    <source>
        <dbReference type="ARBA" id="ARBA00022692"/>
    </source>
</evidence>
<dbReference type="GO" id="GO:0004190">
    <property type="term" value="F:aspartic-type endopeptidase activity"/>
    <property type="evidence" value="ECO:0007669"/>
    <property type="project" value="UniProtKB-EC"/>
</dbReference>
<feature type="transmembrane region" description="Helical" evidence="9">
    <location>
        <begin position="94"/>
        <end position="111"/>
    </location>
</feature>
<dbReference type="PANTHER" id="PTHR33695:SF1">
    <property type="entry name" value="LIPOPROTEIN SIGNAL PEPTIDASE"/>
    <property type="match status" value="1"/>
</dbReference>
<dbReference type="Pfam" id="PF01252">
    <property type="entry name" value="Peptidase_A8"/>
    <property type="match status" value="1"/>
</dbReference>
<comment type="catalytic activity">
    <reaction evidence="9">
        <text>Release of signal peptides from bacterial membrane prolipoproteins. Hydrolyzes -Xaa-Yaa-Zaa-|-(S,diacylglyceryl)Cys-, in which Xaa is hydrophobic (preferably Leu), and Yaa (Ala or Ser) and Zaa (Gly or Ala) have small, neutral side chains.</text>
        <dbReference type="EC" id="3.4.23.36"/>
    </reaction>
</comment>
<feature type="transmembrane region" description="Helical" evidence="9">
    <location>
        <begin position="131"/>
        <end position="152"/>
    </location>
</feature>
<comment type="similarity">
    <text evidence="1 9 10">Belongs to the peptidase A8 family.</text>
</comment>
<feature type="active site" evidence="9">
    <location>
        <position position="141"/>
    </location>
</feature>
<keyword evidence="7 9" id="KW-1133">Transmembrane helix</keyword>
<comment type="function">
    <text evidence="9">This protein specifically catalyzes the removal of signal peptides from prolipoproteins.</text>
</comment>
<dbReference type="Proteomes" id="UP001165583">
    <property type="component" value="Unassembled WGS sequence"/>
</dbReference>
<dbReference type="EMBL" id="JANZXA010000016">
    <property type="protein sequence ID" value="MCT2401625.1"/>
    <property type="molecule type" value="Genomic_DNA"/>
</dbReference>
<gene>
    <name evidence="9 11" type="primary">lspA</name>
    <name evidence="11" type="ORF">NZK81_18895</name>
</gene>
<dbReference type="RefSeq" id="WP_260047650.1">
    <property type="nucleotide sequence ID" value="NZ_JANZXA010000016.1"/>
</dbReference>
<evidence type="ECO:0000256" key="2">
    <source>
        <dbReference type="ARBA" id="ARBA00022475"/>
    </source>
</evidence>
<evidence type="ECO:0000256" key="10">
    <source>
        <dbReference type="RuleBase" id="RU004181"/>
    </source>
</evidence>
<dbReference type="PRINTS" id="PR00781">
    <property type="entry name" value="LIPOSIGPTASE"/>
</dbReference>
<feature type="active site" evidence="9">
    <location>
        <position position="122"/>
    </location>
</feature>
<sequence length="172" mass="18796">MSKAVRNRLFGLLIAAAICLIDQGVKAWVADGLQLEKVKTIYLLPIFNLHWQPNFGVSLGLLTAGSTEGRWALVAMTAAIALFVLIWMMRERKLGDIAALALVLGGAAGNIRDRYMYGFVIDYADLHFGEWRPFLIFNLADAAITIGVLIILARSLLSREKPDAAANPAPES</sequence>
<comment type="pathway">
    <text evidence="9">Protein modification; lipoprotein biosynthesis (signal peptide cleavage).</text>
</comment>
<evidence type="ECO:0000256" key="9">
    <source>
        <dbReference type="HAMAP-Rule" id="MF_00161"/>
    </source>
</evidence>
<comment type="subcellular location">
    <subcellularLocation>
        <location evidence="9">Cell membrane</location>
        <topology evidence="9">Multi-pass membrane protein</topology>
    </subcellularLocation>
</comment>
<protein>
    <recommendedName>
        <fullName evidence="9">Lipoprotein signal peptidase</fullName>
        <ecNumber evidence="9">3.4.23.36</ecNumber>
    </recommendedName>
    <alternativeName>
        <fullName evidence="9">Prolipoprotein signal peptidase</fullName>
    </alternativeName>
    <alternativeName>
        <fullName evidence="9">Signal peptidase II</fullName>
        <shortName evidence="9">SPase II</shortName>
    </alternativeName>
</protein>
<keyword evidence="2 9" id="KW-1003">Cell membrane</keyword>
<keyword evidence="4 9" id="KW-0812">Transmembrane</keyword>
<reference evidence="11" key="1">
    <citation type="submission" date="2022-09" db="EMBL/GenBank/DDBJ databases">
        <title>Novosphingobium sp. Nov., a polycyclic aromatic hydrocarbon-degrading bacterium isolated form mangrove sediments in HongKong.</title>
        <authorList>
            <person name="Hu Z."/>
        </authorList>
    </citation>
    <scope>NUCLEOTIDE SEQUENCE</scope>
    <source>
        <strain evidence="11">HK4-1</strain>
    </source>
</reference>
<evidence type="ECO:0000256" key="1">
    <source>
        <dbReference type="ARBA" id="ARBA00006139"/>
    </source>
</evidence>
<feature type="transmembrane region" description="Helical" evidence="9">
    <location>
        <begin position="69"/>
        <end position="87"/>
    </location>
</feature>
<proteinExistence type="inferred from homology"/>
<dbReference type="InterPro" id="IPR001872">
    <property type="entry name" value="Peptidase_A8"/>
</dbReference>